<dbReference type="Pfam" id="PF02012">
    <property type="entry name" value="BNR"/>
    <property type="match status" value="2"/>
</dbReference>
<dbReference type="RefSeq" id="WP_102257796.1">
    <property type="nucleotide sequence ID" value="NZ_MDBP01000038.1"/>
</dbReference>
<comment type="catalytic activity">
    <reaction evidence="1">
        <text>Hydrolysis of alpha-(2-&gt;3)-, alpha-(2-&gt;6)-, alpha-(2-&gt;8)- glycosidic linkages of terminal sialic acid residues in oligosaccharides, glycoproteins, glycolipids, colominic acid and synthetic substrates.</text>
        <dbReference type="EC" id="3.2.1.18"/>
    </reaction>
</comment>
<evidence type="ECO:0000313" key="8">
    <source>
        <dbReference type="Proteomes" id="UP000308018"/>
    </source>
</evidence>
<dbReference type="AlphaFoldDB" id="A0AB38NTL1"/>
<dbReference type="InterPro" id="IPR026856">
    <property type="entry name" value="Sialidase_fam"/>
</dbReference>
<dbReference type="Proteomes" id="UP000308018">
    <property type="component" value="Unassembled WGS sequence"/>
</dbReference>
<gene>
    <name evidence="7" type="ORF">FC057_09190</name>
</gene>
<dbReference type="InterPro" id="IPR013320">
    <property type="entry name" value="ConA-like_dom_sf"/>
</dbReference>
<evidence type="ECO:0000256" key="5">
    <source>
        <dbReference type="SAM" id="SignalP"/>
    </source>
</evidence>
<organism evidence="7 8">
    <name type="scientific">Vibrio tasmaniensis</name>
    <dbReference type="NCBI Taxonomy" id="212663"/>
    <lineage>
        <taxon>Bacteria</taxon>
        <taxon>Pseudomonadati</taxon>
        <taxon>Pseudomonadota</taxon>
        <taxon>Gammaproteobacteria</taxon>
        <taxon>Vibrionales</taxon>
        <taxon>Vibrionaceae</taxon>
        <taxon>Vibrio</taxon>
    </lineage>
</organism>
<dbReference type="GO" id="GO:0009313">
    <property type="term" value="P:oligosaccharide catabolic process"/>
    <property type="evidence" value="ECO:0007669"/>
    <property type="project" value="TreeGrafter"/>
</dbReference>
<dbReference type="InterPro" id="IPR002860">
    <property type="entry name" value="BNR_rpt"/>
</dbReference>
<name>A0AB38NTL1_9VIBR</name>
<sequence length="589" mass="63390">MKNREHCLKGINLLASVAIASSLLVTFQANAVAPNIRDTIVFKGGEGGSSHYRIPSMVVAADGSLVAFAEGRGTSGDPGNGAPTSIKSRRSTDNGQTWSAYQVIQENSAEAYSDPRPMLDASNGRIFVFYTKWDINCAQNRSCVPFDDPNHKLLFKISDDNGQTWSTETDVLDQVRDVNWFANGDSTHNGRATWSYTPSASQVAQAAASGWQLDWNSRVANGACNVQYYGDGNTRYLVDLVVNDDKSVKAVLYGNGSNIEYPLNFDIGGYHDYQIVGSGSSASFYVDGTLIASGWGGQSHSGKTVTWGNGCSSTSGSSAYKTIDFSIANTAVAQFDASLMRRVDGSVINHPAEQGWAKTGANGGHGDPGWKSINAGPGQGIQLNSGRLIFPAIVLDAFEQLSVVSIYSDDYGVSWQAGQQTPTYAQEPSEADMVQLNDGRILLSARNDGVTGTGNFNRYHYISEDNGISWKVIEETRNSVNGALFFKLDQVDIGLVRYGNDRVLMSGPQGNGAVSSDRNDLAIWSATDNGSGVYNFTQRTQFRDGYSAYSDIVILPNKGAAGNEDLGVIYEAKSSTEIRVMVMDINSVN</sequence>
<dbReference type="Pfam" id="PF09264">
    <property type="entry name" value="Sial-lect-inser"/>
    <property type="match status" value="1"/>
</dbReference>
<proteinExistence type="inferred from homology"/>
<dbReference type="EMBL" id="SYVV01000010">
    <property type="protein sequence ID" value="TKG34666.1"/>
    <property type="molecule type" value="Genomic_DNA"/>
</dbReference>
<dbReference type="GO" id="GO:0006689">
    <property type="term" value="P:ganglioside catabolic process"/>
    <property type="evidence" value="ECO:0007669"/>
    <property type="project" value="TreeGrafter"/>
</dbReference>
<dbReference type="GO" id="GO:0005737">
    <property type="term" value="C:cytoplasm"/>
    <property type="evidence" value="ECO:0007669"/>
    <property type="project" value="TreeGrafter"/>
</dbReference>
<evidence type="ECO:0000256" key="1">
    <source>
        <dbReference type="ARBA" id="ARBA00000427"/>
    </source>
</evidence>
<dbReference type="GO" id="GO:0033691">
    <property type="term" value="F:sialic acid binding"/>
    <property type="evidence" value="ECO:0007669"/>
    <property type="project" value="InterPro"/>
</dbReference>
<feature type="chain" id="PRO_5044347447" description="exo-alpha-sialidase" evidence="5">
    <location>
        <begin position="32"/>
        <end position="589"/>
    </location>
</feature>
<evidence type="ECO:0000256" key="4">
    <source>
        <dbReference type="SAM" id="MobiDB-lite"/>
    </source>
</evidence>
<dbReference type="InterPro" id="IPR036278">
    <property type="entry name" value="Sialidase_sf"/>
</dbReference>
<evidence type="ECO:0000256" key="3">
    <source>
        <dbReference type="ARBA" id="ARBA00012733"/>
    </source>
</evidence>
<dbReference type="SUPFAM" id="SSF50939">
    <property type="entry name" value="Sialidases"/>
    <property type="match status" value="1"/>
</dbReference>
<reference evidence="7 8" key="1">
    <citation type="submission" date="2019-04" db="EMBL/GenBank/DDBJ databases">
        <title>A reverse ecology approach based on a biological definition of microbial populations.</title>
        <authorList>
            <person name="Arevalo P."/>
            <person name="Vaninsberghe D."/>
            <person name="Elsherbini J."/>
            <person name="Gore J."/>
            <person name="Polz M."/>
        </authorList>
    </citation>
    <scope>NUCLEOTIDE SEQUENCE [LARGE SCALE GENOMIC DNA]</scope>
    <source>
        <strain evidence="7 8">10N.222.45.A8</strain>
    </source>
</reference>
<feature type="region of interest" description="Disordered" evidence="4">
    <location>
        <begin position="70"/>
        <end position="96"/>
    </location>
</feature>
<dbReference type="EC" id="3.2.1.18" evidence="3"/>
<dbReference type="Gene3D" id="2.120.10.10">
    <property type="match status" value="1"/>
</dbReference>
<evidence type="ECO:0000313" key="7">
    <source>
        <dbReference type="EMBL" id="TKG34666.1"/>
    </source>
</evidence>
<comment type="caution">
    <text evidence="7">The sequence shown here is derived from an EMBL/GenBank/DDBJ whole genome shotgun (WGS) entry which is preliminary data.</text>
</comment>
<dbReference type="SUPFAM" id="SSF49899">
    <property type="entry name" value="Concanavalin A-like lectins/glucanases"/>
    <property type="match status" value="1"/>
</dbReference>
<dbReference type="GO" id="GO:0004308">
    <property type="term" value="F:exo-alpha-sialidase activity"/>
    <property type="evidence" value="ECO:0007669"/>
    <property type="project" value="UniProtKB-EC"/>
</dbReference>
<accession>A0AB38NTL1</accession>
<evidence type="ECO:0000256" key="2">
    <source>
        <dbReference type="ARBA" id="ARBA00009348"/>
    </source>
</evidence>
<feature type="region of interest" description="Disordered" evidence="4">
    <location>
        <begin position="354"/>
        <end position="375"/>
    </location>
</feature>
<dbReference type="Gene3D" id="2.60.120.200">
    <property type="match status" value="1"/>
</dbReference>
<evidence type="ECO:0000259" key="6">
    <source>
        <dbReference type="Pfam" id="PF09264"/>
    </source>
</evidence>
<dbReference type="InterPro" id="IPR015344">
    <property type="entry name" value="VCNA_lectin-like_dom"/>
</dbReference>
<dbReference type="GO" id="GO:0016020">
    <property type="term" value="C:membrane"/>
    <property type="evidence" value="ECO:0007669"/>
    <property type="project" value="TreeGrafter"/>
</dbReference>
<feature type="domain" description="Vibrio cholerae neuraminidase lectin-like" evidence="6">
    <location>
        <begin position="170"/>
        <end position="372"/>
    </location>
</feature>
<protein>
    <recommendedName>
        <fullName evidence="3">exo-alpha-sialidase</fullName>
        <ecNumber evidence="3">3.2.1.18</ecNumber>
    </recommendedName>
</protein>
<comment type="similarity">
    <text evidence="2">Belongs to the glycosyl hydrolase 33 family.</text>
</comment>
<keyword evidence="5" id="KW-0732">Signal</keyword>
<feature type="signal peptide" evidence="5">
    <location>
        <begin position="1"/>
        <end position="31"/>
    </location>
</feature>
<dbReference type="CDD" id="cd15482">
    <property type="entry name" value="Sialidase_non-viral"/>
    <property type="match status" value="1"/>
</dbReference>
<dbReference type="PANTHER" id="PTHR10628">
    <property type="entry name" value="SIALIDASE"/>
    <property type="match status" value="1"/>
</dbReference>
<dbReference type="PANTHER" id="PTHR10628:SF30">
    <property type="entry name" value="EXO-ALPHA-SIALIDASE"/>
    <property type="match status" value="1"/>
</dbReference>